<dbReference type="Proteomes" id="UP000310168">
    <property type="component" value="Unassembled WGS sequence"/>
</dbReference>
<gene>
    <name evidence="1" type="ORF">EZH24_10760</name>
</gene>
<name>A0ABY2TNA2_9SPIR</name>
<protein>
    <submittedName>
        <fullName evidence="1">Uncharacterized protein</fullName>
    </submittedName>
</protein>
<keyword evidence="2" id="KW-1185">Reference proteome</keyword>
<evidence type="ECO:0000313" key="2">
    <source>
        <dbReference type="Proteomes" id="UP000310168"/>
    </source>
</evidence>
<dbReference type="RefSeq" id="WP_137999118.1">
    <property type="nucleotide sequence ID" value="NZ_SJDU01000385.1"/>
</dbReference>
<sequence length="74" mass="8701">MSKLIHIKKLGLAFYKDDFVRVHSLVTPKLDIYGIYIYFRDGKSDFIKCTSKRQANLWCTLIVKKIKESENDNC</sequence>
<reference evidence="1 2" key="1">
    <citation type="journal article" date="2019" name="Anaerobe">
        <title>Brachyspira catarrhinii sp. nov., an anaerobic intestinal spirochaete isolated from vervet monkeys may have been misidentified as Brachyspira aalborgi in previous studies.</title>
        <authorList>
            <person name="Phillips N.D."/>
            <person name="La T."/>
            <person name="Hampson D.J."/>
        </authorList>
    </citation>
    <scope>NUCLEOTIDE SEQUENCE [LARGE SCALE GENOMIC DNA]</scope>
    <source>
        <strain evidence="1 2">Z12</strain>
    </source>
</reference>
<evidence type="ECO:0000313" key="1">
    <source>
        <dbReference type="EMBL" id="TKZ29881.1"/>
    </source>
</evidence>
<accession>A0ABY2TNA2</accession>
<dbReference type="EMBL" id="SJDU01000385">
    <property type="protein sequence ID" value="TKZ29881.1"/>
    <property type="molecule type" value="Genomic_DNA"/>
</dbReference>
<comment type="caution">
    <text evidence="1">The sequence shown here is derived from an EMBL/GenBank/DDBJ whole genome shotgun (WGS) entry which is preliminary data.</text>
</comment>
<proteinExistence type="predicted"/>
<organism evidence="1 2">
    <name type="scientific">Brachyspira catarrhinii</name>
    <dbReference type="NCBI Taxonomy" id="2528966"/>
    <lineage>
        <taxon>Bacteria</taxon>
        <taxon>Pseudomonadati</taxon>
        <taxon>Spirochaetota</taxon>
        <taxon>Spirochaetia</taxon>
        <taxon>Brachyspirales</taxon>
        <taxon>Brachyspiraceae</taxon>
        <taxon>Brachyspira</taxon>
    </lineage>
</organism>